<feature type="transmembrane region" description="Helical" evidence="6">
    <location>
        <begin position="91"/>
        <end position="111"/>
    </location>
</feature>
<evidence type="ECO:0000256" key="1">
    <source>
        <dbReference type="ARBA" id="ARBA00004141"/>
    </source>
</evidence>
<accession>A0A1J5QD98</accession>
<protein>
    <submittedName>
        <fullName evidence="7">Energy-coupling factor transporter transmembrane protein BioN</fullName>
    </submittedName>
</protein>
<feature type="region of interest" description="Disordered" evidence="5">
    <location>
        <begin position="1"/>
        <end position="24"/>
    </location>
</feature>
<dbReference type="PANTHER" id="PTHR33514">
    <property type="entry name" value="PROTEIN ABCI12, CHLOROPLASTIC"/>
    <property type="match status" value="1"/>
</dbReference>
<evidence type="ECO:0000256" key="6">
    <source>
        <dbReference type="SAM" id="Phobius"/>
    </source>
</evidence>
<keyword evidence="4 6" id="KW-0472">Membrane</keyword>
<organism evidence="7">
    <name type="scientific">mine drainage metagenome</name>
    <dbReference type="NCBI Taxonomy" id="410659"/>
    <lineage>
        <taxon>unclassified sequences</taxon>
        <taxon>metagenomes</taxon>
        <taxon>ecological metagenomes</taxon>
    </lineage>
</organism>
<dbReference type="AlphaFoldDB" id="A0A1J5QD98"/>
<reference evidence="7" key="1">
    <citation type="submission" date="2016-10" db="EMBL/GenBank/DDBJ databases">
        <title>Sequence of Gallionella enrichment culture.</title>
        <authorList>
            <person name="Poehlein A."/>
            <person name="Muehling M."/>
            <person name="Daniel R."/>
        </authorList>
    </citation>
    <scope>NUCLEOTIDE SEQUENCE</scope>
</reference>
<evidence type="ECO:0000256" key="2">
    <source>
        <dbReference type="ARBA" id="ARBA00022692"/>
    </source>
</evidence>
<evidence type="ECO:0000256" key="4">
    <source>
        <dbReference type="ARBA" id="ARBA00023136"/>
    </source>
</evidence>
<dbReference type="CDD" id="cd16914">
    <property type="entry name" value="EcfT"/>
    <property type="match status" value="1"/>
</dbReference>
<dbReference type="EMBL" id="MLJW01000959">
    <property type="protein sequence ID" value="OIQ81170.1"/>
    <property type="molecule type" value="Genomic_DNA"/>
</dbReference>
<keyword evidence="2 6" id="KW-0812">Transmembrane</keyword>
<evidence type="ECO:0000256" key="5">
    <source>
        <dbReference type="SAM" id="MobiDB-lite"/>
    </source>
</evidence>
<comment type="subcellular location">
    <subcellularLocation>
        <location evidence="1">Membrane</location>
        <topology evidence="1">Multi-pass membrane protein</topology>
    </subcellularLocation>
</comment>
<dbReference type="GO" id="GO:0005886">
    <property type="term" value="C:plasma membrane"/>
    <property type="evidence" value="ECO:0007669"/>
    <property type="project" value="UniProtKB-ARBA"/>
</dbReference>
<dbReference type="InterPro" id="IPR003339">
    <property type="entry name" value="ABC/ECF_trnsptr_transmembrane"/>
</dbReference>
<dbReference type="PANTHER" id="PTHR33514:SF13">
    <property type="entry name" value="PROTEIN ABCI12, CHLOROPLASTIC"/>
    <property type="match status" value="1"/>
</dbReference>
<sequence>MRGDRRGPVASGRAWSRSTGTARSAGFAGHVGAAGTAGTSVVHRATVPTKLASLAVLGVATVALHGPVPAATLLLVTVGLALLARLPRRTAFAGLRPVVAVVVVLGAVQWWQRGWMTAVEAAADLTTLVLGATVVLATSSIDDLLDTVVRASAPLRRVGLQPELVALTVMLMLRTVPALLDLTAEVRDAARARGLGRHPRALLVPMAIRTVARARATGDALAARGVGDEPRAGSTEAAR</sequence>
<comment type="caution">
    <text evidence="7">The sequence shown here is derived from an EMBL/GenBank/DDBJ whole genome shotgun (WGS) entry which is preliminary data.</text>
</comment>
<proteinExistence type="predicted"/>
<evidence type="ECO:0000256" key="3">
    <source>
        <dbReference type="ARBA" id="ARBA00022989"/>
    </source>
</evidence>
<feature type="transmembrane region" description="Helical" evidence="6">
    <location>
        <begin position="51"/>
        <end position="84"/>
    </location>
</feature>
<evidence type="ECO:0000313" key="7">
    <source>
        <dbReference type="EMBL" id="OIQ81170.1"/>
    </source>
</evidence>
<name>A0A1J5QD98_9ZZZZ</name>
<keyword evidence="3 6" id="KW-1133">Transmembrane helix</keyword>
<gene>
    <name evidence="7" type="primary">bioN</name>
    <name evidence="7" type="ORF">GALL_370590</name>
</gene>
<dbReference type="Pfam" id="PF02361">
    <property type="entry name" value="CbiQ"/>
    <property type="match status" value="1"/>
</dbReference>